<dbReference type="AlphaFoldDB" id="A0AAV3RHU7"/>
<sequence length="75" mass="8496">MDSEIIKGLLNCSLTAEEAALILLEEADLSDGIVGCEFSIYVKVHSYRDSFVNLLDFSMAMARAWNYKEVRVSRF</sequence>
<gene>
    <name evidence="1" type="ORF">LIER_41777</name>
</gene>
<accession>A0AAV3RHU7</accession>
<proteinExistence type="predicted"/>
<evidence type="ECO:0000313" key="2">
    <source>
        <dbReference type="Proteomes" id="UP001454036"/>
    </source>
</evidence>
<dbReference type="Proteomes" id="UP001454036">
    <property type="component" value="Unassembled WGS sequence"/>
</dbReference>
<reference evidence="1 2" key="1">
    <citation type="submission" date="2024-01" db="EMBL/GenBank/DDBJ databases">
        <title>The complete chloroplast genome sequence of Lithospermum erythrorhizon: insights into the phylogenetic relationship among Boraginaceae species and the maternal lineages of purple gromwells.</title>
        <authorList>
            <person name="Okada T."/>
            <person name="Watanabe K."/>
        </authorList>
    </citation>
    <scope>NUCLEOTIDE SEQUENCE [LARGE SCALE GENOMIC DNA]</scope>
</reference>
<name>A0AAV3RHU7_LITER</name>
<keyword evidence="2" id="KW-1185">Reference proteome</keyword>
<evidence type="ECO:0000313" key="1">
    <source>
        <dbReference type="EMBL" id="GAA0174763.1"/>
    </source>
</evidence>
<organism evidence="1 2">
    <name type="scientific">Lithospermum erythrorhizon</name>
    <name type="common">Purple gromwell</name>
    <name type="synonym">Lithospermum officinale var. erythrorhizon</name>
    <dbReference type="NCBI Taxonomy" id="34254"/>
    <lineage>
        <taxon>Eukaryota</taxon>
        <taxon>Viridiplantae</taxon>
        <taxon>Streptophyta</taxon>
        <taxon>Embryophyta</taxon>
        <taxon>Tracheophyta</taxon>
        <taxon>Spermatophyta</taxon>
        <taxon>Magnoliopsida</taxon>
        <taxon>eudicotyledons</taxon>
        <taxon>Gunneridae</taxon>
        <taxon>Pentapetalae</taxon>
        <taxon>asterids</taxon>
        <taxon>lamiids</taxon>
        <taxon>Boraginales</taxon>
        <taxon>Boraginaceae</taxon>
        <taxon>Boraginoideae</taxon>
        <taxon>Lithospermeae</taxon>
        <taxon>Lithospermum</taxon>
    </lineage>
</organism>
<dbReference type="EMBL" id="BAABME010026920">
    <property type="protein sequence ID" value="GAA0174763.1"/>
    <property type="molecule type" value="Genomic_DNA"/>
</dbReference>
<protein>
    <submittedName>
        <fullName evidence="1">Uncharacterized protein</fullName>
    </submittedName>
</protein>
<comment type="caution">
    <text evidence="1">The sequence shown here is derived from an EMBL/GenBank/DDBJ whole genome shotgun (WGS) entry which is preliminary data.</text>
</comment>